<dbReference type="AlphaFoldDB" id="A0A5C6BF30"/>
<dbReference type="Proteomes" id="UP000319908">
    <property type="component" value="Unassembled WGS sequence"/>
</dbReference>
<dbReference type="InterPro" id="IPR000873">
    <property type="entry name" value="AMP-dep_synth/lig_dom"/>
</dbReference>
<feature type="region of interest" description="Disordered" evidence="1">
    <location>
        <begin position="1"/>
        <end position="22"/>
    </location>
</feature>
<evidence type="ECO:0000256" key="1">
    <source>
        <dbReference type="SAM" id="MobiDB-lite"/>
    </source>
</evidence>
<accession>A0A5C6BF30</accession>
<keyword evidence="4" id="KW-1185">Reference proteome</keyword>
<protein>
    <submittedName>
        <fullName evidence="3">Long-chain-fatty-acid--CoA ligase</fullName>
        <ecNumber evidence="3">6.2.1.3</ecNumber>
    </submittedName>
</protein>
<reference evidence="3 4" key="1">
    <citation type="journal article" date="2020" name="Antonie Van Leeuwenhoek">
        <title>Rhodopirellula heiligendammensis sp. nov., Rhodopirellula pilleata sp. nov., and Rhodopirellula solitaria sp. nov. isolated from natural or artificial marine surfaces in Northern Germany and California, USA, and emended description of the genus Rhodopirellula.</title>
        <authorList>
            <person name="Kallscheuer N."/>
            <person name="Wiegand S."/>
            <person name="Jogler M."/>
            <person name="Boedeker C."/>
            <person name="Peeters S.H."/>
            <person name="Rast P."/>
            <person name="Heuer A."/>
            <person name="Jetten M.S.M."/>
            <person name="Rohde M."/>
            <person name="Jogler C."/>
        </authorList>
    </citation>
    <scope>NUCLEOTIDE SEQUENCE [LARGE SCALE GENOMIC DNA]</scope>
    <source>
        <strain evidence="3 4">Poly21</strain>
    </source>
</reference>
<comment type="caution">
    <text evidence="3">The sequence shown here is derived from an EMBL/GenBank/DDBJ whole genome shotgun (WGS) entry which is preliminary data.</text>
</comment>
<keyword evidence="3" id="KW-0436">Ligase</keyword>
<dbReference type="CDD" id="cd05910">
    <property type="entry name" value="FACL_like_1"/>
    <property type="match status" value="1"/>
</dbReference>
<evidence type="ECO:0000313" key="3">
    <source>
        <dbReference type="EMBL" id="TWU10743.1"/>
    </source>
</evidence>
<gene>
    <name evidence="3" type="primary">lcfB_1</name>
    <name evidence="3" type="ORF">Poly21_46490</name>
</gene>
<dbReference type="GO" id="GO:0004467">
    <property type="term" value="F:long-chain fatty acid-CoA ligase activity"/>
    <property type="evidence" value="ECO:0007669"/>
    <property type="project" value="UniProtKB-EC"/>
</dbReference>
<dbReference type="PANTHER" id="PTHR43767:SF1">
    <property type="entry name" value="NONRIBOSOMAL PEPTIDE SYNTHASE PES1 (EUROFUNG)-RELATED"/>
    <property type="match status" value="1"/>
</dbReference>
<name>A0A5C6BF30_9BACT</name>
<sequence>MNPTSDGCDRHDDPSDHDSEQAISPAISCSNEAMSDWTPGNVADRLTQISRQLPGAIAIAEPSGPPKKSGQERDYALTTFKTLDQRSTEIARGLIAWGVEPGMRLISLVPFGAQFIELVFALMKAGVSVVLIDPGMDRRHLVKCLQEVNPDGFVGIPKAQAIRTLLRRRFPTARWNVTVGRRYFWGGKTLAQILEMGQRAATPLPTVGIEDEAAVIFTTGSTGPPKGVAYTHGTFHAQIDRIANRYNIQRGSRDLACFPLFGLFDAVMGVTTIIPDMDPTRPADVDPTKLIAAARQWEVDQAFGSPALWKTVTRWCDANAVGRPFPTLRRVLSAGAPVPAATLASLRRYVHEDADIETPYGATEALPIASIESRQVITETGPAANKGKGVCVGTRFEGVHWKVIEITDDELRYFSDITEVARGKIGELMVSGPMVTRKYVTRTDQNAMHKVYDGETVWHRMGDVGYLDPQDRFWFCGRKAHRVISADRTFFTVPCEAVFNLQDDVEKCALVGRGPVAQQIPVIVVQPVDPAIARDPARRDALVARLREVASRNPLTQRINDFVIREAPLPVDIRHNSKIFREKLAAEVNAAG</sequence>
<proteinExistence type="predicted"/>
<dbReference type="EMBL" id="SJPU01000003">
    <property type="protein sequence ID" value="TWU10743.1"/>
    <property type="molecule type" value="Genomic_DNA"/>
</dbReference>
<dbReference type="Gene3D" id="3.40.50.12780">
    <property type="entry name" value="N-terminal domain of ligase-like"/>
    <property type="match status" value="1"/>
</dbReference>
<dbReference type="Pfam" id="PF00501">
    <property type="entry name" value="AMP-binding"/>
    <property type="match status" value="1"/>
</dbReference>
<dbReference type="InterPro" id="IPR050237">
    <property type="entry name" value="ATP-dep_AMP-bd_enzyme"/>
</dbReference>
<organism evidence="3 4">
    <name type="scientific">Allorhodopirellula heiligendammensis</name>
    <dbReference type="NCBI Taxonomy" id="2714739"/>
    <lineage>
        <taxon>Bacteria</taxon>
        <taxon>Pseudomonadati</taxon>
        <taxon>Planctomycetota</taxon>
        <taxon>Planctomycetia</taxon>
        <taxon>Pirellulales</taxon>
        <taxon>Pirellulaceae</taxon>
        <taxon>Allorhodopirellula</taxon>
    </lineage>
</organism>
<dbReference type="PROSITE" id="PS00455">
    <property type="entry name" value="AMP_BINDING"/>
    <property type="match status" value="1"/>
</dbReference>
<dbReference type="NCBIfam" id="NF006754">
    <property type="entry name" value="PRK09274.1"/>
    <property type="match status" value="1"/>
</dbReference>
<feature type="compositionally biased region" description="Basic and acidic residues" evidence="1">
    <location>
        <begin position="7"/>
        <end position="20"/>
    </location>
</feature>
<dbReference type="InterPro" id="IPR042099">
    <property type="entry name" value="ANL_N_sf"/>
</dbReference>
<feature type="domain" description="AMP-dependent synthetase/ligase" evidence="2">
    <location>
        <begin position="74"/>
        <end position="439"/>
    </location>
</feature>
<dbReference type="PANTHER" id="PTHR43767">
    <property type="entry name" value="LONG-CHAIN-FATTY-ACID--COA LIGASE"/>
    <property type="match status" value="1"/>
</dbReference>
<dbReference type="InterPro" id="IPR020845">
    <property type="entry name" value="AMP-binding_CS"/>
</dbReference>
<evidence type="ECO:0000259" key="2">
    <source>
        <dbReference type="Pfam" id="PF00501"/>
    </source>
</evidence>
<dbReference type="EC" id="6.2.1.3" evidence="3"/>
<dbReference type="SUPFAM" id="SSF56801">
    <property type="entry name" value="Acetyl-CoA synthetase-like"/>
    <property type="match status" value="1"/>
</dbReference>
<evidence type="ECO:0000313" key="4">
    <source>
        <dbReference type="Proteomes" id="UP000319908"/>
    </source>
</evidence>